<dbReference type="OrthoDB" id="9816293at2"/>
<organism evidence="3 4">
    <name type="scientific">Pistricoccus aurantiacus</name>
    <dbReference type="NCBI Taxonomy" id="1883414"/>
    <lineage>
        <taxon>Bacteria</taxon>
        <taxon>Pseudomonadati</taxon>
        <taxon>Pseudomonadota</taxon>
        <taxon>Gammaproteobacteria</taxon>
        <taxon>Oceanospirillales</taxon>
        <taxon>Halomonadaceae</taxon>
        <taxon>Pistricoccus</taxon>
    </lineage>
</organism>
<keyword evidence="2" id="KW-1133">Transmembrane helix</keyword>
<dbReference type="PIRSF" id="PIRSF016789">
    <property type="entry name" value="DUF454"/>
    <property type="match status" value="1"/>
</dbReference>
<dbReference type="GO" id="GO:0005886">
    <property type="term" value="C:plasma membrane"/>
    <property type="evidence" value="ECO:0007669"/>
    <property type="project" value="UniProtKB-SubCell"/>
</dbReference>
<keyword evidence="1 2" id="KW-0472">Membrane</keyword>
<dbReference type="AlphaFoldDB" id="A0A5B8SSF7"/>
<dbReference type="PANTHER" id="PTHR35813:SF1">
    <property type="entry name" value="INNER MEMBRANE PROTEIN YBAN"/>
    <property type="match status" value="1"/>
</dbReference>
<evidence type="ECO:0000256" key="1">
    <source>
        <dbReference type="PIRNR" id="PIRNR016789"/>
    </source>
</evidence>
<accession>A0A5B8SSF7</accession>
<sequence length="142" mass="15565">MATPGKLSRLVYRCLAFLCIGLGAVGAVLPLLPTTPFLLVAAWAAPKGSPRLATWLWRHPHLGPPLIAWREQRAVPKRAKWLACCLLLLSWSWLAYKGSPLFVLIVTGVFFCCVATFLLTRPNPTTSTTNNNVVPRATRNGS</sequence>
<gene>
    <name evidence="3" type="ORF">FGL86_09255</name>
</gene>
<feature type="transmembrane region" description="Helical" evidence="2">
    <location>
        <begin position="102"/>
        <end position="120"/>
    </location>
</feature>
<keyword evidence="1" id="KW-0997">Cell inner membrane</keyword>
<comment type="subcellular location">
    <subcellularLocation>
        <location evidence="1">Cell inner membrane</location>
        <topology evidence="1">Multi-pass membrane protein</topology>
    </subcellularLocation>
</comment>
<dbReference type="KEGG" id="paur:FGL86_09255"/>
<keyword evidence="1" id="KW-1003">Cell membrane</keyword>
<keyword evidence="4" id="KW-1185">Reference proteome</keyword>
<proteinExistence type="predicted"/>
<dbReference type="EMBL" id="CP042382">
    <property type="protein sequence ID" value="QEA39241.1"/>
    <property type="molecule type" value="Genomic_DNA"/>
</dbReference>
<keyword evidence="2" id="KW-0812">Transmembrane</keyword>
<evidence type="ECO:0000313" key="3">
    <source>
        <dbReference type="EMBL" id="QEA39241.1"/>
    </source>
</evidence>
<dbReference type="PANTHER" id="PTHR35813">
    <property type="entry name" value="INNER MEMBRANE PROTEIN YBAN"/>
    <property type="match status" value="1"/>
</dbReference>
<dbReference type="Pfam" id="PF04304">
    <property type="entry name" value="DUF454"/>
    <property type="match status" value="1"/>
</dbReference>
<dbReference type="Proteomes" id="UP000321272">
    <property type="component" value="Chromosome"/>
</dbReference>
<protein>
    <recommendedName>
        <fullName evidence="1">Inner membrane protein</fullName>
    </recommendedName>
</protein>
<evidence type="ECO:0000313" key="4">
    <source>
        <dbReference type="Proteomes" id="UP000321272"/>
    </source>
</evidence>
<name>A0A5B8SSF7_9GAMM</name>
<evidence type="ECO:0000256" key="2">
    <source>
        <dbReference type="SAM" id="Phobius"/>
    </source>
</evidence>
<dbReference type="RefSeq" id="WP_147184293.1">
    <property type="nucleotide sequence ID" value="NZ_CP042382.1"/>
</dbReference>
<reference evidence="3 4" key="1">
    <citation type="submission" date="2019-06" db="EMBL/GenBank/DDBJ databases">
        <title>Genome analyses of bacteria isolated from kimchi.</title>
        <authorList>
            <person name="Lee S."/>
            <person name="Ahn S."/>
            <person name="Roh S."/>
        </authorList>
    </citation>
    <scope>NUCLEOTIDE SEQUENCE [LARGE SCALE GENOMIC DNA]</scope>
    <source>
        <strain evidence="3 4">CBA4606</strain>
    </source>
</reference>
<feature type="transmembrane region" description="Helical" evidence="2">
    <location>
        <begin position="12"/>
        <end position="31"/>
    </location>
</feature>
<dbReference type="InterPro" id="IPR007401">
    <property type="entry name" value="DUF454"/>
</dbReference>